<dbReference type="RefSeq" id="WP_166314478.1">
    <property type="nucleotide sequence ID" value="NZ_WOTH01000011.1"/>
</dbReference>
<proteinExistence type="predicted"/>
<evidence type="ECO:0000313" key="12">
    <source>
        <dbReference type="EMBL" id="NHO53790.1"/>
    </source>
</evidence>
<keyword evidence="13" id="KW-1185">Reference proteome</keyword>
<evidence type="ECO:0000259" key="11">
    <source>
        <dbReference type="Pfam" id="PF00155"/>
    </source>
</evidence>
<keyword evidence="6" id="KW-0663">Pyridoxal phosphate</keyword>
<dbReference type="Gene3D" id="3.90.1150.10">
    <property type="entry name" value="Aspartate Aminotransferase, domain 1"/>
    <property type="match status" value="1"/>
</dbReference>
<dbReference type="AlphaFoldDB" id="A0A967B6P1"/>
<dbReference type="InterPro" id="IPR005860">
    <property type="entry name" value="CobD"/>
</dbReference>
<keyword evidence="5" id="KW-0169">Cobalamin biosynthesis</keyword>
<feature type="domain" description="Aminotransferase class I/classII large" evidence="11">
    <location>
        <begin position="64"/>
        <end position="322"/>
    </location>
</feature>
<dbReference type="GO" id="GO:0030170">
    <property type="term" value="F:pyridoxal phosphate binding"/>
    <property type="evidence" value="ECO:0007669"/>
    <property type="project" value="InterPro"/>
</dbReference>
<dbReference type="PANTHER" id="PTHR42885:SF1">
    <property type="entry name" value="THREONINE-PHOSPHATE DECARBOXYLASE"/>
    <property type="match status" value="1"/>
</dbReference>
<evidence type="ECO:0000256" key="4">
    <source>
        <dbReference type="ARBA" id="ARBA00012285"/>
    </source>
</evidence>
<evidence type="ECO:0000256" key="3">
    <source>
        <dbReference type="ARBA" id="ARBA00004953"/>
    </source>
</evidence>
<dbReference type="InterPro" id="IPR015422">
    <property type="entry name" value="PyrdxlP-dep_Trfase_small"/>
</dbReference>
<dbReference type="CDD" id="cd00609">
    <property type="entry name" value="AAT_like"/>
    <property type="match status" value="1"/>
</dbReference>
<dbReference type="Gene3D" id="3.40.640.10">
    <property type="entry name" value="Type I PLP-dependent aspartate aminotransferase-like (Major domain)"/>
    <property type="match status" value="1"/>
</dbReference>
<dbReference type="GO" id="GO:0048472">
    <property type="term" value="F:threonine-phosphate decarboxylase activity"/>
    <property type="evidence" value="ECO:0007669"/>
    <property type="project" value="UniProtKB-EC"/>
</dbReference>
<feature type="transmembrane region" description="Helical" evidence="10">
    <location>
        <begin position="230"/>
        <end position="248"/>
    </location>
</feature>
<protein>
    <recommendedName>
        <fullName evidence="4">threonine-phosphate decarboxylase</fullName>
        <ecNumber evidence="4">4.1.1.81</ecNumber>
    </recommendedName>
    <alternativeName>
        <fullName evidence="8">L-threonine-O-3-phosphate decarboxylase</fullName>
    </alternativeName>
</protein>
<dbReference type="GO" id="GO:0009236">
    <property type="term" value="P:cobalamin biosynthetic process"/>
    <property type="evidence" value="ECO:0007669"/>
    <property type="project" value="UniProtKB-KW"/>
</dbReference>
<evidence type="ECO:0000256" key="2">
    <source>
        <dbReference type="ARBA" id="ARBA00003444"/>
    </source>
</evidence>
<keyword evidence="7 12" id="KW-0456">Lyase</keyword>
<feature type="transmembrane region" description="Helical" evidence="10">
    <location>
        <begin position="268"/>
        <end position="289"/>
    </location>
</feature>
<dbReference type="Pfam" id="PF00155">
    <property type="entry name" value="Aminotran_1_2"/>
    <property type="match status" value="1"/>
</dbReference>
<dbReference type="InterPro" id="IPR004839">
    <property type="entry name" value="Aminotransferase_I/II_large"/>
</dbReference>
<dbReference type="EMBL" id="WOTH01000011">
    <property type="protein sequence ID" value="NHO53790.1"/>
    <property type="molecule type" value="Genomic_DNA"/>
</dbReference>
<keyword evidence="10" id="KW-0812">Transmembrane</keyword>
<comment type="cofactor">
    <cofactor evidence="1">
        <name>pyridoxal 5'-phosphate</name>
        <dbReference type="ChEBI" id="CHEBI:597326"/>
    </cofactor>
</comment>
<dbReference type="NCBIfam" id="TIGR01140">
    <property type="entry name" value="L_thr_O3P_dcar"/>
    <property type="match status" value="1"/>
</dbReference>
<evidence type="ECO:0000256" key="8">
    <source>
        <dbReference type="ARBA" id="ARBA00029996"/>
    </source>
</evidence>
<keyword evidence="10" id="KW-0472">Membrane</keyword>
<comment type="pathway">
    <text evidence="3">Cofactor biosynthesis; adenosylcobalamin biosynthesis.</text>
</comment>
<name>A0A967B6P1_9PROT</name>
<evidence type="ECO:0000256" key="5">
    <source>
        <dbReference type="ARBA" id="ARBA00022573"/>
    </source>
</evidence>
<evidence type="ECO:0000256" key="6">
    <source>
        <dbReference type="ARBA" id="ARBA00022898"/>
    </source>
</evidence>
<keyword evidence="10" id="KW-1133">Transmembrane helix</keyword>
<accession>A0A967B6P1</accession>
<dbReference type="EC" id="4.1.1.81" evidence="4"/>
<sequence length="341" mass="37293">MSRVVRLPEHGGQVRQVMASFPNAPAPFIDLSTGISPYPYPFQMPSVMELTHLPEHADEERLVAAAADVYGVHSQELIVAGPGTQILIGLLPYVLPGRDVVLFGPTYSGHETAWRNAGAHVQVVEDMTAFSASAVRSGGIAVLCNPNNPDGRRVSVSRLHQLADRCAEAGAYLVVDEAYADLENGDSLAPCLPHPALIVLRSFGKSYGLPGVRLGFLLANREIAARMRRLLGSWAVGTVAISAGCAALTDRDWRERRCTILAKDMRRLFGLFAQCGLLVIGHTLLFALVRSADAPGLWQWLCRHGIVTRAFDDRPTELRFGLPRSDEEWGRLEEALQAWRP</sequence>
<dbReference type="InterPro" id="IPR015421">
    <property type="entry name" value="PyrdxlP-dep_Trfase_major"/>
</dbReference>
<dbReference type="PANTHER" id="PTHR42885">
    <property type="entry name" value="HISTIDINOL-PHOSPHATE AMINOTRANSFERASE-RELATED"/>
    <property type="match status" value="1"/>
</dbReference>
<comment type="function">
    <text evidence="2">Decarboxylates L-threonine-O-3-phosphate to yield (R)-1-amino-2-propanol O-2-phosphate, the precursor for the linkage between the nucleotide loop and the corrin ring in cobalamin.</text>
</comment>
<dbReference type="InterPro" id="IPR015424">
    <property type="entry name" value="PyrdxlP-dep_Trfase"/>
</dbReference>
<gene>
    <name evidence="12" type="ORF">GOB87_07405</name>
</gene>
<comment type="caution">
    <text evidence="12">The sequence shown here is derived from an EMBL/GenBank/DDBJ whole genome shotgun (WGS) entry which is preliminary data.</text>
</comment>
<comment type="catalytic activity">
    <reaction evidence="9">
        <text>O-phospho-L-threonine + H(+) = (R)-1-aminopropan-2-yl phosphate + CO2</text>
        <dbReference type="Rhea" id="RHEA:11492"/>
        <dbReference type="ChEBI" id="CHEBI:15378"/>
        <dbReference type="ChEBI" id="CHEBI:16526"/>
        <dbReference type="ChEBI" id="CHEBI:58563"/>
        <dbReference type="ChEBI" id="CHEBI:58675"/>
        <dbReference type="EC" id="4.1.1.81"/>
    </reaction>
</comment>
<evidence type="ECO:0000313" key="13">
    <source>
        <dbReference type="Proteomes" id="UP000597459"/>
    </source>
</evidence>
<evidence type="ECO:0000256" key="7">
    <source>
        <dbReference type="ARBA" id="ARBA00023239"/>
    </source>
</evidence>
<evidence type="ECO:0000256" key="9">
    <source>
        <dbReference type="ARBA" id="ARBA00048531"/>
    </source>
</evidence>
<evidence type="ECO:0000256" key="1">
    <source>
        <dbReference type="ARBA" id="ARBA00001933"/>
    </source>
</evidence>
<evidence type="ECO:0000256" key="10">
    <source>
        <dbReference type="SAM" id="Phobius"/>
    </source>
</evidence>
<dbReference type="Proteomes" id="UP000597459">
    <property type="component" value="Unassembled WGS sequence"/>
</dbReference>
<dbReference type="SUPFAM" id="SSF53383">
    <property type="entry name" value="PLP-dependent transferases"/>
    <property type="match status" value="1"/>
</dbReference>
<organism evidence="12 13">
    <name type="scientific">Acetobacter estunensis</name>
    <dbReference type="NCBI Taxonomy" id="104097"/>
    <lineage>
        <taxon>Bacteria</taxon>
        <taxon>Pseudomonadati</taxon>
        <taxon>Pseudomonadota</taxon>
        <taxon>Alphaproteobacteria</taxon>
        <taxon>Acetobacterales</taxon>
        <taxon>Acetobacteraceae</taxon>
        <taxon>Acetobacter</taxon>
    </lineage>
</organism>
<reference evidence="12" key="1">
    <citation type="submission" date="2019-11" db="EMBL/GenBank/DDBJ databases">
        <title>Description of new Acetobacter species.</title>
        <authorList>
            <person name="Cleenwerck I."/>
            <person name="Sombolestani A.S."/>
        </authorList>
    </citation>
    <scope>NUCLEOTIDE SEQUENCE</scope>
    <source>
        <strain evidence="12">LMG 1626</strain>
    </source>
</reference>